<keyword evidence="6 9" id="KW-0472">Membrane</keyword>
<comment type="subcellular location">
    <subcellularLocation>
        <location evidence="1">Cell outer membrane</location>
    </subcellularLocation>
</comment>
<evidence type="ECO:0000313" key="11">
    <source>
        <dbReference type="Proteomes" id="UP001207337"/>
    </source>
</evidence>
<dbReference type="Proteomes" id="UP001207337">
    <property type="component" value="Unassembled WGS sequence"/>
</dbReference>
<comment type="similarity">
    <text evidence="2">Belongs to the outer membrane factor (OMF) (TC 1.B.17) family.</text>
</comment>
<evidence type="ECO:0000256" key="9">
    <source>
        <dbReference type="SAM" id="Phobius"/>
    </source>
</evidence>
<organism evidence="10 11">
    <name type="scientific">Fodinibius salicampi</name>
    <dbReference type="NCBI Taxonomy" id="1920655"/>
    <lineage>
        <taxon>Bacteria</taxon>
        <taxon>Pseudomonadati</taxon>
        <taxon>Balneolota</taxon>
        <taxon>Balneolia</taxon>
        <taxon>Balneolales</taxon>
        <taxon>Balneolaceae</taxon>
        <taxon>Fodinibius</taxon>
    </lineage>
</organism>
<feature type="coiled-coil region" evidence="8">
    <location>
        <begin position="185"/>
        <end position="212"/>
    </location>
</feature>
<evidence type="ECO:0000256" key="8">
    <source>
        <dbReference type="SAM" id="Coils"/>
    </source>
</evidence>
<comment type="caution">
    <text evidence="10">The sequence shown here is derived from an EMBL/GenBank/DDBJ whole genome shotgun (WGS) entry which is preliminary data.</text>
</comment>
<keyword evidence="11" id="KW-1185">Reference proteome</keyword>
<name>A0ABT3PYW3_9BACT</name>
<evidence type="ECO:0000256" key="5">
    <source>
        <dbReference type="ARBA" id="ARBA00022692"/>
    </source>
</evidence>
<dbReference type="RefSeq" id="WP_265789435.1">
    <property type="nucleotide sequence ID" value="NZ_BAABRS010000002.1"/>
</dbReference>
<dbReference type="PANTHER" id="PTHR30026:SF20">
    <property type="entry name" value="OUTER MEMBRANE PROTEIN TOLC"/>
    <property type="match status" value="1"/>
</dbReference>
<evidence type="ECO:0000256" key="6">
    <source>
        <dbReference type="ARBA" id="ARBA00023136"/>
    </source>
</evidence>
<evidence type="ECO:0000256" key="3">
    <source>
        <dbReference type="ARBA" id="ARBA00022448"/>
    </source>
</evidence>
<accession>A0ABT3PYW3</accession>
<gene>
    <name evidence="10" type="ORF">LQ318_08885</name>
</gene>
<evidence type="ECO:0000256" key="4">
    <source>
        <dbReference type="ARBA" id="ARBA00022452"/>
    </source>
</evidence>
<dbReference type="EMBL" id="JAJNDC010000002">
    <property type="protein sequence ID" value="MCW9713019.1"/>
    <property type="molecule type" value="Genomic_DNA"/>
</dbReference>
<dbReference type="Gene3D" id="1.20.1600.10">
    <property type="entry name" value="Outer membrane efflux proteins (OEP)"/>
    <property type="match status" value="1"/>
</dbReference>
<evidence type="ECO:0000313" key="10">
    <source>
        <dbReference type="EMBL" id="MCW9713019.1"/>
    </source>
</evidence>
<feature type="transmembrane region" description="Helical" evidence="9">
    <location>
        <begin position="12"/>
        <end position="32"/>
    </location>
</feature>
<keyword evidence="8" id="KW-0175">Coiled coil</keyword>
<reference evidence="10 11" key="1">
    <citation type="submission" date="2021-11" db="EMBL/GenBank/DDBJ databases">
        <title>Aliifidinibius sp. nov., a new bacterium isolated from saline soil.</title>
        <authorList>
            <person name="Galisteo C."/>
            <person name="De La Haba R."/>
            <person name="Sanchez-Porro C."/>
            <person name="Ventosa A."/>
        </authorList>
    </citation>
    <scope>NUCLEOTIDE SEQUENCE [LARGE SCALE GENOMIC DNA]</scope>
    <source>
        <strain evidence="10 11">KACC 190600</strain>
    </source>
</reference>
<keyword evidence="5 9" id="KW-0812">Transmembrane</keyword>
<dbReference type="Pfam" id="PF02321">
    <property type="entry name" value="OEP"/>
    <property type="match status" value="2"/>
</dbReference>
<keyword evidence="4" id="KW-1134">Transmembrane beta strand</keyword>
<evidence type="ECO:0000256" key="2">
    <source>
        <dbReference type="ARBA" id="ARBA00007613"/>
    </source>
</evidence>
<protein>
    <submittedName>
        <fullName evidence="10">TolC family protein</fullName>
    </submittedName>
</protein>
<proteinExistence type="inferred from homology"/>
<dbReference type="InterPro" id="IPR051906">
    <property type="entry name" value="TolC-like"/>
</dbReference>
<keyword evidence="7" id="KW-0998">Cell outer membrane</keyword>
<keyword evidence="3" id="KW-0813">Transport</keyword>
<dbReference type="PANTHER" id="PTHR30026">
    <property type="entry name" value="OUTER MEMBRANE PROTEIN TOLC"/>
    <property type="match status" value="1"/>
</dbReference>
<keyword evidence="9" id="KW-1133">Transmembrane helix</keyword>
<sequence>MIDNTSAKLSRLGRAIALMMVVFMVLISLPAWGQISDSVAVSDVVGDQKVLTLTEALDVALANNSEIKRSLLSLKNADEQVRIAWSDVLPDVSASATYTRNLEIPVNFVPAQFFDPDAPAGELVPLQFGTDNNWQGGLSVNQTLFRGEAFVGIGSSKVFKAVQAENLRATAQQVVTQTRVAYYNVLVAKEQLRLQKAAIERLEKNLKENKARQKAGLVDEYNVLQVQVQLSNQRPQLTQAKYAVDEAYRELAVVLGIPLGLEFMVKGDLNNFDITAQEATDKVNENIKKVDKMTPYQYSKQPPIEDRVSDMRGDIRILEKRNELKIQEMKAIKSRFLPTLSANYNLNWTASQAGNPVFFGTEDSRARSQTVGLTLSLPIFQGFERSANLSIAQIEKKDLEEQKRSALRSAENEIQSAREDLDQAIETAPAREKALQLAQEGYDRARARLENGLGSQLDVANAELQLREAEANYAQMVFNYLSAKAQYDQAVGMVPFVDEELPKLND</sequence>
<feature type="coiled-coil region" evidence="8">
    <location>
        <begin position="389"/>
        <end position="427"/>
    </location>
</feature>
<evidence type="ECO:0000256" key="7">
    <source>
        <dbReference type="ARBA" id="ARBA00023237"/>
    </source>
</evidence>
<evidence type="ECO:0000256" key="1">
    <source>
        <dbReference type="ARBA" id="ARBA00004442"/>
    </source>
</evidence>
<dbReference type="InterPro" id="IPR003423">
    <property type="entry name" value="OMP_efflux"/>
</dbReference>
<dbReference type="SUPFAM" id="SSF56954">
    <property type="entry name" value="Outer membrane efflux proteins (OEP)"/>
    <property type="match status" value="1"/>
</dbReference>